<evidence type="ECO:0000256" key="2">
    <source>
        <dbReference type="ARBA" id="ARBA00022723"/>
    </source>
</evidence>
<evidence type="ECO:0000259" key="5">
    <source>
        <dbReference type="PROSITE" id="PS51379"/>
    </source>
</evidence>
<dbReference type="PANTHER" id="PTHR43687:SF4">
    <property type="entry name" value="BLR5484 PROTEIN"/>
    <property type="match status" value="1"/>
</dbReference>
<dbReference type="PROSITE" id="PS00198">
    <property type="entry name" value="4FE4S_FER_1"/>
    <property type="match status" value="2"/>
</dbReference>
<reference evidence="6" key="2">
    <citation type="submission" date="2017-02" db="EMBL/GenBank/DDBJ databases">
        <title>Whole genome sequencing of Helicobacter bilis strain AAQJH.</title>
        <authorList>
            <person name="Conlan S."/>
            <person name="Thomas P.J."/>
            <person name="Mullikin J."/>
            <person name="Palmore T.N."/>
            <person name="Frank K.M."/>
            <person name="Segre J.A."/>
        </authorList>
    </citation>
    <scope>NUCLEOTIDE SEQUENCE [LARGE SCALE GENOMIC DNA]</scope>
    <source>
        <strain evidence="6">AAQJH</strain>
    </source>
</reference>
<proteinExistence type="predicted"/>
<feature type="domain" description="4Fe-4S ferredoxin-type" evidence="5">
    <location>
        <begin position="46"/>
        <end position="76"/>
    </location>
</feature>
<gene>
    <name evidence="6" type="primary">oorD</name>
    <name evidence="7" type="ORF">LS77_005915</name>
    <name evidence="8" type="ORF">LS79_001815</name>
    <name evidence="6" type="ORF">XJ32_10230</name>
</gene>
<name>A0A099V2M3_9HELI</name>
<dbReference type="Proteomes" id="UP000029870">
    <property type="component" value="Unassembled WGS sequence"/>
</dbReference>
<dbReference type="EMBL" id="JRPJ02000003">
    <property type="protein sequence ID" value="TLE11866.1"/>
    <property type="molecule type" value="Genomic_DNA"/>
</dbReference>
<dbReference type="InterPro" id="IPR017900">
    <property type="entry name" value="4Fe4S_Fe_S_CS"/>
</dbReference>
<keyword evidence="3" id="KW-0408">Iron</keyword>
<dbReference type="InterPro" id="IPR050572">
    <property type="entry name" value="Fe-S_Ferredoxin"/>
</dbReference>
<dbReference type="PROSITE" id="PS51379">
    <property type="entry name" value="4FE4S_FER_2"/>
    <property type="match status" value="2"/>
</dbReference>
<dbReference type="Proteomes" id="UP000029857">
    <property type="component" value="Unassembled WGS sequence"/>
</dbReference>
<organism evidence="8 9">
    <name type="scientific">Helicobacter bilis</name>
    <dbReference type="NCBI Taxonomy" id="37372"/>
    <lineage>
        <taxon>Bacteria</taxon>
        <taxon>Pseudomonadati</taxon>
        <taxon>Campylobacterota</taxon>
        <taxon>Epsilonproteobacteria</taxon>
        <taxon>Campylobacterales</taxon>
        <taxon>Helicobacteraceae</taxon>
        <taxon>Helicobacter</taxon>
    </lineage>
</organism>
<dbReference type="Pfam" id="PF13187">
    <property type="entry name" value="Fer4_9"/>
    <property type="match status" value="1"/>
</dbReference>
<keyword evidence="1" id="KW-0004">4Fe-4S</keyword>
<evidence type="ECO:0000256" key="4">
    <source>
        <dbReference type="ARBA" id="ARBA00023014"/>
    </source>
</evidence>
<dbReference type="EMBL" id="CP019645">
    <property type="protein sequence ID" value="AQQ60405.1"/>
    <property type="molecule type" value="Genomic_DNA"/>
</dbReference>
<evidence type="ECO:0000256" key="1">
    <source>
        <dbReference type="ARBA" id="ARBA00022485"/>
    </source>
</evidence>
<reference evidence="8" key="3">
    <citation type="submission" date="2018-04" db="EMBL/GenBank/DDBJ databases">
        <authorList>
            <person name="Sheh A."/>
            <person name="Shen Z."/>
            <person name="Mannion A.J."/>
            <person name="Fox J.G."/>
        </authorList>
    </citation>
    <scope>NUCLEOTIDE SEQUENCE</scope>
    <source>
        <strain evidence="8">ATCC 49320</strain>
        <strain evidence="7">Missouri</strain>
    </source>
</reference>
<sequence>MSDVLMPENTPVWVNEKRCKACDICVSRCPAGVLAMQLDAHKVLGKIVKVMYPQSCIGCMECELHCPDFAITVADRKQFKFAKTDKAAQERAEKIKANRFMAIEEGANNA</sequence>
<dbReference type="GeneID" id="60656714"/>
<evidence type="ECO:0000313" key="10">
    <source>
        <dbReference type="Proteomes" id="UP000029870"/>
    </source>
</evidence>
<keyword evidence="4" id="KW-0411">Iron-sulfur</keyword>
<dbReference type="RefSeq" id="WP_004087013.1">
    <property type="nucleotide sequence ID" value="NZ_CABKOK010000007.1"/>
</dbReference>
<keyword evidence="2" id="KW-0479">Metal-binding</keyword>
<dbReference type="AlphaFoldDB" id="A0A099V2M3"/>
<accession>A0A099V2M3</accession>
<dbReference type="Gene3D" id="3.30.70.20">
    <property type="match status" value="1"/>
</dbReference>
<protein>
    <submittedName>
        <fullName evidence="6">2-oxoglutarate:acceptor oxidoreductase</fullName>
    </submittedName>
    <submittedName>
        <fullName evidence="8">4Fe-4S dicluster domain-containing protein</fullName>
    </submittedName>
</protein>
<dbReference type="InterPro" id="IPR017896">
    <property type="entry name" value="4Fe4S_Fe-S-bd"/>
</dbReference>
<dbReference type="Proteomes" id="UP000188298">
    <property type="component" value="Chromosome"/>
</dbReference>
<reference evidence="9 10" key="1">
    <citation type="journal article" date="2014" name="Genome Announc.">
        <title>Draft genome sequences of eight enterohepatic helicobacter species isolated from both laboratory and wild rodents.</title>
        <authorList>
            <person name="Sheh A."/>
            <person name="Shen Z."/>
            <person name="Fox J.G."/>
        </authorList>
    </citation>
    <scope>NUCLEOTIDE SEQUENCE [LARGE SCALE GENOMIC DNA]</scope>
    <source>
        <strain evidence="8 9">ATCC 49320</strain>
        <strain evidence="7 10">Missouri</strain>
    </source>
</reference>
<dbReference type="GO" id="GO:0051539">
    <property type="term" value="F:4 iron, 4 sulfur cluster binding"/>
    <property type="evidence" value="ECO:0007669"/>
    <property type="project" value="UniProtKB-KW"/>
</dbReference>
<dbReference type="NCBIfam" id="NF007205">
    <property type="entry name" value="PRK09626.1"/>
    <property type="match status" value="1"/>
</dbReference>
<evidence type="ECO:0000313" key="6">
    <source>
        <dbReference type="EMBL" id="AQQ60405.1"/>
    </source>
</evidence>
<evidence type="ECO:0000313" key="9">
    <source>
        <dbReference type="Proteomes" id="UP000029857"/>
    </source>
</evidence>
<dbReference type="SUPFAM" id="SSF54862">
    <property type="entry name" value="4Fe-4S ferredoxins"/>
    <property type="match status" value="1"/>
</dbReference>
<feature type="domain" description="4Fe-4S ferredoxin-type" evidence="5">
    <location>
        <begin position="10"/>
        <end position="39"/>
    </location>
</feature>
<dbReference type="KEGG" id="hbl:XJ32_10230"/>
<evidence type="ECO:0000313" key="7">
    <source>
        <dbReference type="EMBL" id="TLE04548.1"/>
    </source>
</evidence>
<evidence type="ECO:0000256" key="3">
    <source>
        <dbReference type="ARBA" id="ARBA00023004"/>
    </source>
</evidence>
<dbReference type="EMBL" id="JRPH02000014">
    <property type="protein sequence ID" value="TLE04548.1"/>
    <property type="molecule type" value="Genomic_DNA"/>
</dbReference>
<dbReference type="STRING" id="37372.XJ32_10230"/>
<dbReference type="PANTHER" id="PTHR43687">
    <property type="entry name" value="ADENYLYLSULFATE REDUCTASE, BETA SUBUNIT"/>
    <property type="match status" value="1"/>
</dbReference>
<dbReference type="GO" id="GO:0046872">
    <property type="term" value="F:metal ion binding"/>
    <property type="evidence" value="ECO:0007669"/>
    <property type="project" value="UniProtKB-KW"/>
</dbReference>
<evidence type="ECO:0000313" key="8">
    <source>
        <dbReference type="EMBL" id="TLE11866.1"/>
    </source>
</evidence>